<evidence type="ECO:0000313" key="2">
    <source>
        <dbReference type="Proteomes" id="UP000598775"/>
    </source>
</evidence>
<proteinExistence type="predicted"/>
<evidence type="ECO:0000313" key="1">
    <source>
        <dbReference type="EMBL" id="GGF15269.1"/>
    </source>
</evidence>
<dbReference type="Proteomes" id="UP000598775">
    <property type="component" value="Unassembled WGS sequence"/>
</dbReference>
<accession>A0A917EUG4</accession>
<organism evidence="1 2">
    <name type="scientific">Subtercola lobariae</name>
    <dbReference type="NCBI Taxonomy" id="1588641"/>
    <lineage>
        <taxon>Bacteria</taxon>
        <taxon>Bacillati</taxon>
        <taxon>Actinomycetota</taxon>
        <taxon>Actinomycetes</taxon>
        <taxon>Micrococcales</taxon>
        <taxon>Microbacteriaceae</taxon>
        <taxon>Subtercola</taxon>
    </lineage>
</organism>
<dbReference type="AlphaFoldDB" id="A0A917EUG4"/>
<reference evidence="1 2" key="1">
    <citation type="journal article" date="2014" name="Int. J. Syst. Evol. Microbiol.">
        <title>Complete genome sequence of Corynebacterium casei LMG S-19264T (=DSM 44701T), isolated from a smear-ripened cheese.</title>
        <authorList>
            <consortium name="US DOE Joint Genome Institute (JGI-PGF)"/>
            <person name="Walter F."/>
            <person name="Albersmeier A."/>
            <person name="Kalinowski J."/>
            <person name="Ruckert C."/>
        </authorList>
    </citation>
    <scope>NUCLEOTIDE SEQUENCE [LARGE SCALE GENOMIC DNA]</scope>
    <source>
        <strain evidence="1 2">CGMCC 1.12976</strain>
    </source>
</reference>
<comment type="caution">
    <text evidence="1">The sequence shown here is derived from an EMBL/GenBank/DDBJ whole genome shotgun (WGS) entry which is preliminary data.</text>
</comment>
<keyword evidence="2" id="KW-1185">Reference proteome</keyword>
<name>A0A917EUG4_9MICO</name>
<protein>
    <submittedName>
        <fullName evidence="1">Uncharacterized protein</fullName>
    </submittedName>
</protein>
<gene>
    <name evidence="1" type="ORF">GCM10011399_06370</name>
</gene>
<dbReference type="EMBL" id="BMGP01000001">
    <property type="protein sequence ID" value="GGF15269.1"/>
    <property type="molecule type" value="Genomic_DNA"/>
</dbReference>
<sequence>MSNAGSVTRNVATWHDLSLSPLAIARLSLLIHHKPEHNGCSAEARALTMTMTAQPGTPYD</sequence>